<proteinExistence type="predicted"/>
<protein>
    <submittedName>
        <fullName evidence="1">Uncharacterized protein</fullName>
    </submittedName>
</protein>
<sequence length="700" mass="76821">MPSNQLGTHRRRKPSEAQAAVLRKMQTRRKQYAVLKQNKENEPNDTEMTVRPIFKEAPYRNSDTNPDGQPATHPDTEGLHAQVQWLRKELDGVVDDLHRSQRQNQSLGARIEQYLGDIKDLHGRCMAQKMKLYGERRKTMRARRTAGLLRTKLHDSRRASAEIAKQSQQDRILATCRTEEVLRIQGVAQGLLDDAIRQRKLLEMKLATCRRELTALRKRCARFPSILEARVKKARSRPLTFELKHKGVYTSRARLLARFLVQAGCAQTKVGELIQLFGRSMGCVVKHIMSSHTVRRAVLEGGCASDIQLAHEMRHSEGFTISGDGTSHRRVNYEARHMLTHVPAQATEPHTCAGSSRDSSHQSPPAQCADWVPKNRTLGVASSVDHTSETQLQGWQQTLHGLVQAYNQSPLAQRDGGALALEDCITKLAGMSGDHASDQLKTHGLVRNWKREMTYLVLGRDRIASGNLPTAEAAALVEHAAHASVESAGGHPAWDSLSPEHQWDTYACHFQKVTADLGRQVFEALPDAEKQSLDLFLRLGCMMHKDLNAVKGGNAEMMMEWSRLAAPAPILLANKENASTLQDVDLDSLAAASSLLSVDDLSAAELRALGSSTRGGVKLTSLEEIATSGRGGSAASGIAKYARSGSILARHAGAGDVVLPSTTTTPARAPLPTLVCTFVPCLTTVLSPTISVFSPAFLPR</sequence>
<keyword evidence="2" id="KW-1185">Reference proteome</keyword>
<name>A0ACC1Q896_9APHY</name>
<comment type="caution">
    <text evidence="1">The sequence shown here is derived from an EMBL/GenBank/DDBJ whole genome shotgun (WGS) entry which is preliminary data.</text>
</comment>
<evidence type="ECO:0000313" key="1">
    <source>
        <dbReference type="EMBL" id="KAJ3012717.1"/>
    </source>
</evidence>
<gene>
    <name evidence="1" type="ORF">NUW54_g1789</name>
</gene>
<reference evidence="1" key="1">
    <citation type="submission" date="2022-08" db="EMBL/GenBank/DDBJ databases">
        <title>Genome Sequence of Pycnoporus sanguineus.</title>
        <authorList>
            <person name="Buettner E."/>
        </authorList>
    </citation>
    <scope>NUCLEOTIDE SEQUENCE</scope>
    <source>
        <strain evidence="1">CG-C14</strain>
    </source>
</reference>
<accession>A0ACC1Q896</accession>
<dbReference type="Proteomes" id="UP001144978">
    <property type="component" value="Unassembled WGS sequence"/>
</dbReference>
<dbReference type="EMBL" id="JANSHE010000311">
    <property type="protein sequence ID" value="KAJ3012717.1"/>
    <property type="molecule type" value="Genomic_DNA"/>
</dbReference>
<organism evidence="1 2">
    <name type="scientific">Trametes sanguinea</name>
    <dbReference type="NCBI Taxonomy" id="158606"/>
    <lineage>
        <taxon>Eukaryota</taxon>
        <taxon>Fungi</taxon>
        <taxon>Dikarya</taxon>
        <taxon>Basidiomycota</taxon>
        <taxon>Agaricomycotina</taxon>
        <taxon>Agaricomycetes</taxon>
        <taxon>Polyporales</taxon>
        <taxon>Polyporaceae</taxon>
        <taxon>Trametes</taxon>
    </lineage>
</organism>
<evidence type="ECO:0000313" key="2">
    <source>
        <dbReference type="Proteomes" id="UP001144978"/>
    </source>
</evidence>